<evidence type="ECO:0000313" key="2">
    <source>
        <dbReference type="EMBL" id="KAL3637860.1"/>
    </source>
</evidence>
<dbReference type="PANTHER" id="PTHR47165:SF4">
    <property type="entry name" value="OS03G0429900 PROTEIN"/>
    <property type="match status" value="1"/>
</dbReference>
<reference evidence="3" key="1">
    <citation type="journal article" date="2024" name="IScience">
        <title>Strigolactones Initiate the Formation of Haustorium-like Structures in Castilleja.</title>
        <authorList>
            <person name="Buerger M."/>
            <person name="Peterson D."/>
            <person name="Chory J."/>
        </authorList>
    </citation>
    <scope>NUCLEOTIDE SEQUENCE [LARGE SCALE GENOMIC DNA]</scope>
</reference>
<dbReference type="AlphaFoldDB" id="A0ABD3D6D6"/>
<dbReference type="Proteomes" id="UP001632038">
    <property type="component" value="Unassembled WGS sequence"/>
</dbReference>
<name>A0ABD3D6D6_9LAMI</name>
<sequence>MLWEKGRQLSCSLWSDYIDDLFPILENANEKPVVIAMLFAKVSRFGDEIILSNTYNVTKVAINGEDDNFINSLKRLKISENGRCNKVMSHSDYEMYEEFLKGRARVRKLAYLNELRDIGLYWVEATIVDILATKDCWYVSCKKCERKRVLNETTKKCIYCDEENLFDVFRYNFKVMVVDESGSATFTMWNKPSVNLIGKCAGEIQETYGDSTGSIPNIIEDALINKKTLFEVRIIYDRSIIEGDHHTVVRIAVDEEIIDMFKEVYINQAISTNDHHHVAVHTRIDAGNFQEENLNIEAENSGEERLEAGSKGDTGVSVTYNLKRKRIMAK</sequence>
<accession>A0ABD3D6D6</accession>
<dbReference type="InterPro" id="IPR012340">
    <property type="entry name" value="NA-bd_OB-fold"/>
</dbReference>
<feature type="domain" description="Replication factor A C-terminal" evidence="1">
    <location>
        <begin position="123"/>
        <end position="235"/>
    </location>
</feature>
<keyword evidence="3" id="KW-1185">Reference proteome</keyword>
<proteinExistence type="predicted"/>
<evidence type="ECO:0000259" key="1">
    <source>
        <dbReference type="Pfam" id="PF08646"/>
    </source>
</evidence>
<dbReference type="Gene3D" id="2.40.50.140">
    <property type="entry name" value="Nucleic acid-binding proteins"/>
    <property type="match status" value="2"/>
</dbReference>
<gene>
    <name evidence="2" type="ORF">CASFOL_018308</name>
</gene>
<dbReference type="PANTHER" id="PTHR47165">
    <property type="entry name" value="OS03G0429900 PROTEIN"/>
    <property type="match status" value="1"/>
</dbReference>
<dbReference type="SUPFAM" id="SSF50249">
    <property type="entry name" value="Nucleic acid-binding proteins"/>
    <property type="match status" value="1"/>
</dbReference>
<dbReference type="Pfam" id="PF08646">
    <property type="entry name" value="Rep_fac-A_C"/>
    <property type="match status" value="1"/>
</dbReference>
<comment type="caution">
    <text evidence="2">The sequence shown here is derived from an EMBL/GenBank/DDBJ whole genome shotgun (WGS) entry which is preliminary data.</text>
</comment>
<dbReference type="InterPro" id="IPR013955">
    <property type="entry name" value="Rep_factor-A_C"/>
</dbReference>
<dbReference type="EMBL" id="JAVIJP010000023">
    <property type="protein sequence ID" value="KAL3637860.1"/>
    <property type="molecule type" value="Genomic_DNA"/>
</dbReference>
<organism evidence="2 3">
    <name type="scientific">Castilleja foliolosa</name>
    <dbReference type="NCBI Taxonomy" id="1961234"/>
    <lineage>
        <taxon>Eukaryota</taxon>
        <taxon>Viridiplantae</taxon>
        <taxon>Streptophyta</taxon>
        <taxon>Embryophyta</taxon>
        <taxon>Tracheophyta</taxon>
        <taxon>Spermatophyta</taxon>
        <taxon>Magnoliopsida</taxon>
        <taxon>eudicotyledons</taxon>
        <taxon>Gunneridae</taxon>
        <taxon>Pentapetalae</taxon>
        <taxon>asterids</taxon>
        <taxon>lamiids</taxon>
        <taxon>Lamiales</taxon>
        <taxon>Orobanchaceae</taxon>
        <taxon>Pedicularideae</taxon>
        <taxon>Castillejinae</taxon>
        <taxon>Castilleja</taxon>
    </lineage>
</organism>
<evidence type="ECO:0000313" key="3">
    <source>
        <dbReference type="Proteomes" id="UP001632038"/>
    </source>
</evidence>
<protein>
    <recommendedName>
        <fullName evidence="1">Replication factor A C-terminal domain-containing protein</fullName>
    </recommendedName>
</protein>